<dbReference type="GO" id="GO:0019748">
    <property type="term" value="P:secondary metabolic process"/>
    <property type="evidence" value="ECO:0007669"/>
    <property type="project" value="TreeGrafter"/>
</dbReference>
<evidence type="ECO:0000313" key="6">
    <source>
        <dbReference type="Proteomes" id="UP000235371"/>
    </source>
</evidence>
<dbReference type="InterPro" id="IPR006680">
    <property type="entry name" value="Amidohydro-rel"/>
</dbReference>
<evidence type="ECO:0000313" key="5">
    <source>
        <dbReference type="EMBL" id="PMD58074.1"/>
    </source>
</evidence>
<proteinExistence type="inferred from homology"/>
<dbReference type="GO" id="GO:0016831">
    <property type="term" value="F:carboxy-lyase activity"/>
    <property type="evidence" value="ECO:0007669"/>
    <property type="project" value="UniProtKB-KW"/>
</dbReference>
<dbReference type="Proteomes" id="UP000235371">
    <property type="component" value="Unassembled WGS sequence"/>
</dbReference>
<name>A0A2J6T4X1_9HELO</name>
<dbReference type="InParanoid" id="A0A2J6T4X1"/>
<comment type="similarity">
    <text evidence="3">Belongs to the metallo-dependent hydrolases superfamily.</text>
</comment>
<dbReference type="PANTHER" id="PTHR21240">
    <property type="entry name" value="2-AMINO-3-CARBOXYLMUCONATE-6-SEMIALDEHYDE DECARBOXYLASE"/>
    <property type="match status" value="1"/>
</dbReference>
<evidence type="ECO:0000259" key="4">
    <source>
        <dbReference type="Pfam" id="PF04909"/>
    </source>
</evidence>
<dbReference type="InterPro" id="IPR032465">
    <property type="entry name" value="ACMSD"/>
</dbReference>
<reference evidence="5 6" key="1">
    <citation type="submission" date="2016-04" db="EMBL/GenBank/DDBJ databases">
        <title>A degradative enzymes factory behind the ericoid mycorrhizal symbiosis.</title>
        <authorList>
            <consortium name="DOE Joint Genome Institute"/>
            <person name="Martino E."/>
            <person name="Morin E."/>
            <person name="Grelet G."/>
            <person name="Kuo A."/>
            <person name="Kohler A."/>
            <person name="Daghino S."/>
            <person name="Barry K."/>
            <person name="Choi C."/>
            <person name="Cichocki N."/>
            <person name="Clum A."/>
            <person name="Copeland A."/>
            <person name="Hainaut M."/>
            <person name="Haridas S."/>
            <person name="Labutti K."/>
            <person name="Lindquist E."/>
            <person name="Lipzen A."/>
            <person name="Khouja H.-R."/>
            <person name="Murat C."/>
            <person name="Ohm R."/>
            <person name="Olson A."/>
            <person name="Spatafora J."/>
            <person name="Veneault-Fourrey C."/>
            <person name="Henrissat B."/>
            <person name="Grigoriev I."/>
            <person name="Martin F."/>
            <person name="Perotto S."/>
        </authorList>
    </citation>
    <scope>NUCLEOTIDE SEQUENCE [LARGE SCALE GENOMIC DNA]</scope>
    <source>
        <strain evidence="5 6">E</strain>
    </source>
</reference>
<sequence>MVPPLISLEEHFLFSTDSSFEAKFSEQLKHLPGLASRLRLGDLRLQDMDAGRISIQVISHVPGTLSTSQCRAANDQLATAVTQNKSRFAGFAVLPMKEPGAAANELIRCVRELGFVGALIDNHVDGRYYDGKEYHPVFQAAQDLDVPIYLHPTWPSEDMAPQYSGNFSDGAAASLGASGFGWHSETALHVLRLFAAGVFDKFPRVKIVVGHFGEMLPFMLQRVCDLSVRWGKFERQFKQIWDENIWITTSGVWSIDPMACILRNTNIERILYSVDYPFATNEKGLSWMEELERSGLVGKDDLERIAFKNAESLLKLKVTETAF</sequence>
<evidence type="ECO:0000256" key="3">
    <source>
        <dbReference type="RuleBase" id="RU366045"/>
    </source>
</evidence>
<keyword evidence="6" id="KW-1185">Reference proteome</keyword>
<evidence type="ECO:0000256" key="1">
    <source>
        <dbReference type="ARBA" id="ARBA00022793"/>
    </source>
</evidence>
<feature type="domain" description="Amidohydrolase-related" evidence="4">
    <location>
        <begin position="44"/>
        <end position="316"/>
    </location>
</feature>
<gene>
    <name evidence="5" type="ORF">K444DRAFT_614578</name>
</gene>
<dbReference type="SUPFAM" id="SSF51556">
    <property type="entry name" value="Metallo-dependent hydrolases"/>
    <property type="match status" value="1"/>
</dbReference>
<evidence type="ECO:0000256" key="2">
    <source>
        <dbReference type="ARBA" id="ARBA00023239"/>
    </source>
</evidence>
<dbReference type="GO" id="GO:0005829">
    <property type="term" value="C:cytosol"/>
    <property type="evidence" value="ECO:0007669"/>
    <property type="project" value="TreeGrafter"/>
</dbReference>
<dbReference type="STRING" id="1095630.A0A2J6T4X1"/>
<dbReference type="RefSeq" id="XP_024734978.1">
    <property type="nucleotide sequence ID" value="XM_024880556.1"/>
</dbReference>
<dbReference type="Pfam" id="PF04909">
    <property type="entry name" value="Amidohydro_2"/>
    <property type="match status" value="1"/>
</dbReference>
<organism evidence="5 6">
    <name type="scientific">Hyaloscypha bicolor E</name>
    <dbReference type="NCBI Taxonomy" id="1095630"/>
    <lineage>
        <taxon>Eukaryota</taxon>
        <taxon>Fungi</taxon>
        <taxon>Dikarya</taxon>
        <taxon>Ascomycota</taxon>
        <taxon>Pezizomycotina</taxon>
        <taxon>Leotiomycetes</taxon>
        <taxon>Helotiales</taxon>
        <taxon>Hyaloscyphaceae</taxon>
        <taxon>Hyaloscypha</taxon>
        <taxon>Hyaloscypha bicolor</taxon>
    </lineage>
</organism>
<keyword evidence="1 3" id="KW-0210">Decarboxylase</keyword>
<dbReference type="OrthoDB" id="432010at2759"/>
<keyword evidence="2 3" id="KW-0456">Lyase</keyword>
<dbReference type="EMBL" id="KZ613830">
    <property type="protein sequence ID" value="PMD58074.1"/>
    <property type="molecule type" value="Genomic_DNA"/>
</dbReference>
<dbReference type="GO" id="GO:0016787">
    <property type="term" value="F:hydrolase activity"/>
    <property type="evidence" value="ECO:0007669"/>
    <property type="project" value="UniProtKB-KW"/>
</dbReference>
<dbReference type="FunFam" id="3.20.20.140:FF:000099">
    <property type="entry name" value="Amidohydrolase 2"/>
    <property type="match status" value="1"/>
</dbReference>
<dbReference type="InterPro" id="IPR032466">
    <property type="entry name" value="Metal_Hydrolase"/>
</dbReference>
<accession>A0A2J6T4X1</accession>
<dbReference type="AlphaFoldDB" id="A0A2J6T4X1"/>
<dbReference type="GeneID" id="36588633"/>
<protein>
    <submittedName>
        <fullName evidence="5">Amidohydrolase 2</fullName>
    </submittedName>
</protein>
<dbReference type="PANTHER" id="PTHR21240:SF30">
    <property type="entry name" value="AMIDOHYDROLASE-RELATED DOMAIN-CONTAINING PROTEIN-RELATED"/>
    <property type="match status" value="1"/>
</dbReference>
<keyword evidence="5" id="KW-0378">Hydrolase</keyword>
<dbReference type="Gene3D" id="3.20.20.140">
    <property type="entry name" value="Metal-dependent hydrolases"/>
    <property type="match status" value="1"/>
</dbReference>